<evidence type="ECO:0000313" key="1">
    <source>
        <dbReference type="EMBL" id="EUA42315.1"/>
    </source>
</evidence>
<sequence>MSRFLESTNEYLWHWVDDEPMMGTAPLGVVSGRWWAW</sequence>
<protein>
    <submittedName>
        <fullName evidence="1">Uncharacterized protein</fullName>
    </submittedName>
</protein>
<organism evidence="1">
    <name type="scientific">Mycobacterium xenopi 4042</name>
    <dbReference type="NCBI Taxonomy" id="1299334"/>
    <lineage>
        <taxon>Bacteria</taxon>
        <taxon>Bacillati</taxon>
        <taxon>Actinomycetota</taxon>
        <taxon>Actinomycetes</taxon>
        <taxon>Mycobacteriales</taxon>
        <taxon>Mycobacteriaceae</taxon>
        <taxon>Mycobacterium</taxon>
    </lineage>
</organism>
<accession>X8BH02</accession>
<dbReference type="EMBL" id="JAOB01000042">
    <property type="protein sequence ID" value="EUA42315.1"/>
    <property type="molecule type" value="Genomic_DNA"/>
</dbReference>
<name>X8BH02_MYCXE</name>
<dbReference type="PATRIC" id="fig|1299334.3.peg.4336"/>
<reference evidence="1" key="1">
    <citation type="submission" date="2014-01" db="EMBL/GenBank/DDBJ databases">
        <authorList>
            <person name="Brown-Elliot B."/>
            <person name="Wallace R."/>
            <person name="Lenaerts A."/>
            <person name="Ordway D."/>
            <person name="DeGroote M.A."/>
            <person name="Parker T."/>
            <person name="Sizemore C."/>
            <person name="Tallon L.J."/>
            <person name="Sadzewicz L.K."/>
            <person name="Sengamalay N."/>
            <person name="Fraser C.M."/>
            <person name="Hine E."/>
            <person name="Shefchek K.A."/>
            <person name="Das S.P."/>
            <person name="Tettelin H."/>
        </authorList>
    </citation>
    <scope>NUCLEOTIDE SEQUENCE [LARGE SCALE GENOMIC DNA]</scope>
    <source>
        <strain evidence="1">4042</strain>
    </source>
</reference>
<comment type="caution">
    <text evidence="1">The sequence shown here is derived from an EMBL/GenBank/DDBJ whole genome shotgun (WGS) entry which is preliminary data.</text>
</comment>
<gene>
    <name evidence="1" type="ORF">I553_6175</name>
</gene>
<dbReference type="AlphaFoldDB" id="X8BH02"/>
<proteinExistence type="predicted"/>